<gene>
    <name evidence="3" type="ORF">F8M41_004120</name>
</gene>
<reference evidence="3 4" key="1">
    <citation type="journal article" date="2019" name="Environ. Microbiol.">
        <title>At the nexus of three kingdoms: the genome of the mycorrhizal fungus Gigaspora margarita provides insights into plant, endobacterial and fungal interactions.</title>
        <authorList>
            <person name="Venice F."/>
            <person name="Ghignone S."/>
            <person name="Salvioli di Fossalunga A."/>
            <person name="Amselem J."/>
            <person name="Novero M."/>
            <person name="Xianan X."/>
            <person name="Sedzielewska Toro K."/>
            <person name="Morin E."/>
            <person name="Lipzen A."/>
            <person name="Grigoriev I.V."/>
            <person name="Henrissat B."/>
            <person name="Martin F.M."/>
            <person name="Bonfante P."/>
        </authorList>
    </citation>
    <scope>NUCLEOTIDE SEQUENCE [LARGE SCALE GENOMIC DNA]</scope>
    <source>
        <strain evidence="3 4">BEG34</strain>
    </source>
</reference>
<keyword evidence="1" id="KW-1133">Transmembrane helix</keyword>
<evidence type="ECO:0000313" key="4">
    <source>
        <dbReference type="Proteomes" id="UP000439903"/>
    </source>
</evidence>
<dbReference type="Proteomes" id="UP000439903">
    <property type="component" value="Unassembled WGS sequence"/>
</dbReference>
<evidence type="ECO:0000313" key="3">
    <source>
        <dbReference type="EMBL" id="KAF0439675.1"/>
    </source>
</evidence>
<keyword evidence="3" id="KW-0808">Transferase</keyword>
<dbReference type="EMBL" id="WTPW01001372">
    <property type="protein sequence ID" value="KAF0439675.1"/>
    <property type="molecule type" value="Genomic_DNA"/>
</dbReference>
<dbReference type="AlphaFoldDB" id="A0A8H4A5X5"/>
<protein>
    <submittedName>
        <fullName evidence="3">Acyltransferase-domain-containing protein</fullName>
    </submittedName>
</protein>
<organism evidence="3 4">
    <name type="scientific">Gigaspora margarita</name>
    <dbReference type="NCBI Taxonomy" id="4874"/>
    <lineage>
        <taxon>Eukaryota</taxon>
        <taxon>Fungi</taxon>
        <taxon>Fungi incertae sedis</taxon>
        <taxon>Mucoromycota</taxon>
        <taxon>Glomeromycotina</taxon>
        <taxon>Glomeromycetes</taxon>
        <taxon>Diversisporales</taxon>
        <taxon>Gigasporaceae</taxon>
        <taxon>Gigaspora</taxon>
    </lineage>
</organism>
<sequence length="177" mass="20359">MAIPRDSSQLANIINTMVRSAVICVLYAVQSIAINFSQFAALLIWPLNKNLFRNIIIHTQKCYGILLVTITQFFAPCEVIITTDESAKGVLSPTCKFNFPDRMILIGNHQIYADWIYIWAFSYMSNMHGAVKIILKASLKWMPIFGWVSNYIYILFIWSYHLGDRNEEKASKIPMLK</sequence>
<keyword evidence="4" id="KW-1185">Reference proteome</keyword>
<dbReference type="PANTHER" id="PTHR10983">
    <property type="entry name" value="1-ACYLGLYCEROL-3-PHOSPHATE ACYLTRANSFERASE-RELATED"/>
    <property type="match status" value="1"/>
</dbReference>
<dbReference type="Pfam" id="PF01553">
    <property type="entry name" value="Acyltransferase"/>
    <property type="match status" value="1"/>
</dbReference>
<dbReference type="OrthoDB" id="189226at2759"/>
<dbReference type="GO" id="GO:0005783">
    <property type="term" value="C:endoplasmic reticulum"/>
    <property type="evidence" value="ECO:0007669"/>
    <property type="project" value="TreeGrafter"/>
</dbReference>
<keyword evidence="1" id="KW-0472">Membrane</keyword>
<keyword evidence="1" id="KW-0812">Transmembrane</keyword>
<comment type="caution">
    <text evidence="3">The sequence shown here is derived from an EMBL/GenBank/DDBJ whole genome shotgun (WGS) entry which is preliminary data.</text>
</comment>
<dbReference type="PANTHER" id="PTHR10983:SF16">
    <property type="entry name" value="LYSOCARDIOLIPIN ACYLTRANSFERASE 1"/>
    <property type="match status" value="1"/>
</dbReference>
<dbReference type="GO" id="GO:0016746">
    <property type="term" value="F:acyltransferase activity"/>
    <property type="evidence" value="ECO:0007669"/>
    <property type="project" value="UniProtKB-KW"/>
</dbReference>
<dbReference type="SUPFAM" id="SSF69593">
    <property type="entry name" value="Glycerol-3-phosphate (1)-acyltransferase"/>
    <property type="match status" value="1"/>
</dbReference>
<dbReference type="InterPro" id="IPR002123">
    <property type="entry name" value="Plipid/glycerol_acylTrfase"/>
</dbReference>
<evidence type="ECO:0000256" key="1">
    <source>
        <dbReference type="SAM" id="Phobius"/>
    </source>
</evidence>
<proteinExistence type="predicted"/>
<evidence type="ECO:0000259" key="2">
    <source>
        <dbReference type="Pfam" id="PF01553"/>
    </source>
</evidence>
<keyword evidence="3" id="KW-0012">Acyltransferase</keyword>
<feature type="domain" description="Phospholipid/glycerol acyltransferase" evidence="2">
    <location>
        <begin position="101"/>
        <end position="157"/>
    </location>
</feature>
<feature type="transmembrane region" description="Helical" evidence="1">
    <location>
        <begin position="141"/>
        <end position="162"/>
    </location>
</feature>
<accession>A0A8H4A5X5</accession>
<dbReference type="GO" id="GO:0036149">
    <property type="term" value="P:phosphatidylinositol acyl-chain remodeling"/>
    <property type="evidence" value="ECO:0007669"/>
    <property type="project" value="TreeGrafter"/>
</dbReference>
<name>A0A8H4A5X5_GIGMA</name>
<feature type="transmembrane region" description="Helical" evidence="1">
    <location>
        <begin position="20"/>
        <end position="45"/>
    </location>
</feature>